<reference evidence="4" key="1">
    <citation type="journal article" date="2012" name="Bioengineered">
        <title>Additional insights into the genome of the oleaginous model alga Nannochloropsis gaditana.</title>
        <authorList>
            <person name="Jinkerson R.E."/>
            <person name="Radakovits R."/>
            <person name="Posewitz M.C."/>
        </authorList>
    </citation>
    <scope>NUCLEOTIDE SEQUENCE</scope>
    <source>
        <strain evidence="4">CCMP526</strain>
    </source>
</reference>
<proteinExistence type="evidence at transcript level"/>
<reference evidence="4" key="2">
    <citation type="journal article" date="2012" name="Nat. Commun.">
        <title>Draft genome sequence and genetic transformation of the oleaginous alga Nannochloropis gaditana.</title>
        <authorList>
            <person name="Radakovits R."/>
            <person name="Jinkerson R.E."/>
            <person name="Fuerstenberg S.I."/>
            <person name="Tae H."/>
            <person name="Settlage R.E."/>
            <person name="Boore J.L."/>
            <person name="Posewitz M.C."/>
        </authorList>
    </citation>
    <scope>NUCLEOTIDE SEQUENCE</scope>
    <source>
        <strain evidence="4">CCMP526</strain>
    </source>
</reference>
<dbReference type="Gene3D" id="3.10.50.40">
    <property type="match status" value="1"/>
</dbReference>
<dbReference type="PROSITE" id="PS50059">
    <property type="entry name" value="FKBP_PPIASE"/>
    <property type="match status" value="1"/>
</dbReference>
<evidence type="ECO:0000259" key="3">
    <source>
        <dbReference type="PROSITE" id="PS50059"/>
    </source>
</evidence>
<keyword evidence="1" id="KW-0413">Isomerase</keyword>
<protein>
    <recommendedName>
        <fullName evidence="1">peptidylprolyl isomerase</fullName>
        <ecNumber evidence="1">5.2.1.8</ecNumber>
    </recommendedName>
</protein>
<evidence type="ECO:0000313" key="4">
    <source>
        <dbReference type="EMBL" id="AFJ69463.1"/>
    </source>
</evidence>
<dbReference type="SUPFAM" id="SSF54534">
    <property type="entry name" value="FKBP-like"/>
    <property type="match status" value="1"/>
</dbReference>
<dbReference type="InterPro" id="IPR001179">
    <property type="entry name" value="PPIase_FKBP_dom"/>
</dbReference>
<keyword evidence="1" id="KW-0697">Rotamase</keyword>
<feature type="domain" description="PPIase FKBP-type" evidence="3">
    <location>
        <begin position="158"/>
        <end position="237"/>
    </location>
</feature>
<dbReference type="EMBL" id="JU980400">
    <property type="protein sequence ID" value="AFJ69463.1"/>
    <property type="molecule type" value="mRNA"/>
</dbReference>
<accession>I2CRD0</accession>
<organism evidence="4">
    <name type="scientific">Nannochloropsis gaditana (strain CCMP526)</name>
    <name type="common">Green microalga</name>
    <name type="synonym">Microchloropsis gaditana</name>
    <dbReference type="NCBI Taxonomy" id="1093141"/>
    <lineage>
        <taxon>Eukaryota</taxon>
        <taxon>Sar</taxon>
        <taxon>Stramenopiles</taxon>
        <taxon>Ochrophyta</taxon>
        <taxon>Eustigmatophyceae</taxon>
        <taxon>Eustigmatales</taxon>
        <taxon>Monodopsidaceae</taxon>
        <taxon>Nannochloropsis</taxon>
    </lineage>
</organism>
<dbReference type="Pfam" id="PF00254">
    <property type="entry name" value="FKBP_C"/>
    <property type="match status" value="1"/>
</dbReference>
<feature type="chain" id="PRO_5003656737" description="peptidylprolyl isomerase" evidence="2">
    <location>
        <begin position="27"/>
        <end position="305"/>
    </location>
</feature>
<gene>
    <name evidence="4" type="ORF">NGATSA_3024200</name>
</gene>
<keyword evidence="2" id="KW-0732">Signal</keyword>
<dbReference type="AlphaFoldDB" id="I2CRD0"/>
<sequence>MPLGRTHARHSVPSLLLLLLPALALAFRLRPSHPKARGLSLCLKAAHPAPLHTRHAFLSTTSSALVPVLLLPSFPSPSLALVKGNAPPKDMRKKTGGKSTAANMDEAIEAGRKREQEMFLRQEEEGGSEIQRTPEGDRYRDTFLSSSSASSIPPLKAGDACAIRYRALRLGKRSRDGLSGEASTVFSYGYGEDDDRDGDALEVTIGKSNLIPALEAGLVGMRVGGKRRILVRPERGWFKGKGCGVLEDTDVNNLAAAFIVPGTKITDTEDCLDMTRIPSPTSYAAKRRMGRRFDESLIVEVEVVR</sequence>
<name>I2CRD0_NANGC</name>
<evidence type="ECO:0000256" key="2">
    <source>
        <dbReference type="SAM" id="SignalP"/>
    </source>
</evidence>
<dbReference type="InterPro" id="IPR046357">
    <property type="entry name" value="PPIase_dom_sf"/>
</dbReference>
<dbReference type="GO" id="GO:0003755">
    <property type="term" value="F:peptidyl-prolyl cis-trans isomerase activity"/>
    <property type="evidence" value="ECO:0007669"/>
    <property type="project" value="UniProtKB-KW"/>
</dbReference>
<comment type="catalytic activity">
    <reaction evidence="1">
        <text>[protein]-peptidylproline (omega=180) = [protein]-peptidylproline (omega=0)</text>
        <dbReference type="Rhea" id="RHEA:16237"/>
        <dbReference type="Rhea" id="RHEA-COMP:10747"/>
        <dbReference type="Rhea" id="RHEA-COMP:10748"/>
        <dbReference type="ChEBI" id="CHEBI:83833"/>
        <dbReference type="ChEBI" id="CHEBI:83834"/>
        <dbReference type="EC" id="5.2.1.8"/>
    </reaction>
</comment>
<feature type="signal peptide" evidence="2">
    <location>
        <begin position="1"/>
        <end position="26"/>
    </location>
</feature>
<evidence type="ECO:0000256" key="1">
    <source>
        <dbReference type="PROSITE-ProRule" id="PRU00277"/>
    </source>
</evidence>
<dbReference type="EC" id="5.2.1.8" evidence="1"/>